<dbReference type="GO" id="GO:0020037">
    <property type="term" value="F:heme binding"/>
    <property type="evidence" value="ECO:0007669"/>
    <property type="project" value="InterPro"/>
</dbReference>
<dbReference type="RefSeq" id="WP_062254009.1">
    <property type="nucleotide sequence ID" value="NZ_CP014229.1"/>
</dbReference>
<dbReference type="KEGG" id="dfi:AXF13_13485"/>
<dbReference type="PANTHER" id="PTHR30071">
    <property type="entry name" value="HEME EXPORTER PROTEIN C"/>
    <property type="match status" value="1"/>
</dbReference>
<feature type="domain" description="Cytochrome c assembly protein" evidence="10">
    <location>
        <begin position="17"/>
        <end position="163"/>
    </location>
</feature>
<dbReference type="GO" id="GO:0017004">
    <property type="term" value="P:cytochrome complex assembly"/>
    <property type="evidence" value="ECO:0007669"/>
    <property type="project" value="UniProtKB-KW"/>
</dbReference>
<name>A0A109W4W5_9BACT</name>
<evidence type="ECO:0000259" key="10">
    <source>
        <dbReference type="Pfam" id="PF01578"/>
    </source>
</evidence>
<dbReference type="Proteomes" id="UP000069241">
    <property type="component" value="Chromosome"/>
</dbReference>
<dbReference type="AlphaFoldDB" id="A0A109W4W5"/>
<evidence type="ECO:0000313" key="11">
    <source>
        <dbReference type="EMBL" id="AMD91051.1"/>
    </source>
</evidence>
<evidence type="ECO:0000256" key="3">
    <source>
        <dbReference type="ARBA" id="ARBA00005840"/>
    </source>
</evidence>
<feature type="transmembrane region" description="Helical" evidence="9">
    <location>
        <begin position="137"/>
        <end position="161"/>
    </location>
</feature>
<evidence type="ECO:0000256" key="4">
    <source>
        <dbReference type="ARBA" id="ARBA00016463"/>
    </source>
</evidence>
<evidence type="ECO:0000256" key="5">
    <source>
        <dbReference type="ARBA" id="ARBA00022692"/>
    </source>
</evidence>
<evidence type="ECO:0000256" key="6">
    <source>
        <dbReference type="ARBA" id="ARBA00022748"/>
    </source>
</evidence>
<dbReference type="STRING" id="44742.AXF13_13485"/>
<reference evidence="12" key="1">
    <citation type="submission" date="2016-02" db="EMBL/GenBank/DDBJ databases">
        <authorList>
            <person name="Holder M.E."/>
            <person name="Ajami N.J."/>
            <person name="Petrosino J.F."/>
        </authorList>
    </citation>
    <scope>NUCLEOTIDE SEQUENCE [LARGE SCALE GENOMIC DNA]</scope>
    <source>
        <strain evidence="12">CCUG 45958</strain>
    </source>
</reference>
<feature type="transmembrane region" description="Helical" evidence="9">
    <location>
        <begin position="75"/>
        <end position="95"/>
    </location>
</feature>
<dbReference type="InterPro" id="IPR045062">
    <property type="entry name" value="Cyt_c_biogenesis_CcsA/CcmC"/>
</dbReference>
<dbReference type="InterPro" id="IPR003557">
    <property type="entry name" value="Cyt_c_biogenesis_CcmC"/>
</dbReference>
<keyword evidence="6" id="KW-0201">Cytochrome c-type biogenesis</keyword>
<dbReference type="EMBL" id="CP014229">
    <property type="protein sequence ID" value="AMD91051.1"/>
    <property type="molecule type" value="Genomic_DNA"/>
</dbReference>
<comment type="subcellular location">
    <subcellularLocation>
        <location evidence="2">Membrane</location>
        <topology evidence="2">Multi-pass membrane protein</topology>
    </subcellularLocation>
</comment>
<dbReference type="PRINTS" id="PR01386">
    <property type="entry name" value="CCMCBIOGNSIS"/>
</dbReference>
<keyword evidence="7 9" id="KW-1133">Transmembrane helix</keyword>
<dbReference type="InterPro" id="IPR002541">
    <property type="entry name" value="Cyt_c_assembly"/>
</dbReference>
<keyword evidence="12" id="KW-1185">Reference proteome</keyword>
<dbReference type="GO" id="GO:0005886">
    <property type="term" value="C:plasma membrane"/>
    <property type="evidence" value="ECO:0007669"/>
    <property type="project" value="TreeGrafter"/>
</dbReference>
<organism evidence="11 12">
    <name type="scientific">Desulfovibrio fairfieldensis</name>
    <dbReference type="NCBI Taxonomy" id="44742"/>
    <lineage>
        <taxon>Bacteria</taxon>
        <taxon>Pseudomonadati</taxon>
        <taxon>Thermodesulfobacteriota</taxon>
        <taxon>Desulfovibrionia</taxon>
        <taxon>Desulfovibrionales</taxon>
        <taxon>Desulfovibrionaceae</taxon>
        <taxon>Desulfovibrio</taxon>
    </lineage>
</organism>
<keyword evidence="5 9" id="KW-0812">Transmembrane</keyword>
<dbReference type="PANTHER" id="PTHR30071:SF1">
    <property type="entry name" value="CYTOCHROME B_B6 PROTEIN-RELATED"/>
    <property type="match status" value="1"/>
</dbReference>
<comment type="function">
    <text evidence="1">Required for the export of heme to the periplasm for the biogenesis of c-type cytochromes.</text>
</comment>
<evidence type="ECO:0000256" key="2">
    <source>
        <dbReference type="ARBA" id="ARBA00004141"/>
    </source>
</evidence>
<sequence length="223" mass="24575">MPQLLALLGGLAFACCQWLIYVYAPEEATLGLIQKIFYIHLPLAWWALISFFTVFLGSIAYLLRRAPGADRLCAAAAEVGVLLSGLALVTGMLWARKSWGVWWTWDPRLTTTLIMWFVYAGYLVLRGLDLPPQRKSLVCAVVGVVAFLDVPLVFISARIWRSIHPAVFAAKGGGLEPEMKMTVIACVLSFGLLWAGLVWLRKCQLDLRARLDALAANADNPAA</sequence>
<evidence type="ECO:0000256" key="9">
    <source>
        <dbReference type="SAM" id="Phobius"/>
    </source>
</evidence>
<keyword evidence="8 9" id="KW-0472">Membrane</keyword>
<proteinExistence type="inferred from homology"/>
<evidence type="ECO:0000256" key="7">
    <source>
        <dbReference type="ARBA" id="ARBA00022989"/>
    </source>
</evidence>
<protein>
    <recommendedName>
        <fullName evidence="4">Heme exporter protein C</fullName>
    </recommendedName>
</protein>
<feature type="transmembrane region" description="Helical" evidence="9">
    <location>
        <begin position="43"/>
        <end position="63"/>
    </location>
</feature>
<evidence type="ECO:0000256" key="8">
    <source>
        <dbReference type="ARBA" id="ARBA00023136"/>
    </source>
</evidence>
<feature type="transmembrane region" description="Helical" evidence="9">
    <location>
        <begin position="107"/>
        <end position="125"/>
    </location>
</feature>
<comment type="similarity">
    <text evidence="3">Belongs to the CcmC/CycZ/HelC family.</text>
</comment>
<gene>
    <name evidence="11" type="ORF">AXF13_13485</name>
</gene>
<evidence type="ECO:0000256" key="1">
    <source>
        <dbReference type="ARBA" id="ARBA00002442"/>
    </source>
</evidence>
<accession>A0A109W4W5</accession>
<feature type="transmembrane region" description="Helical" evidence="9">
    <location>
        <begin position="181"/>
        <end position="200"/>
    </location>
</feature>
<dbReference type="Pfam" id="PF01578">
    <property type="entry name" value="Cytochrom_C_asm"/>
    <property type="match status" value="1"/>
</dbReference>
<dbReference type="GO" id="GO:0015232">
    <property type="term" value="F:heme transmembrane transporter activity"/>
    <property type="evidence" value="ECO:0007669"/>
    <property type="project" value="InterPro"/>
</dbReference>
<evidence type="ECO:0000313" key="12">
    <source>
        <dbReference type="Proteomes" id="UP000069241"/>
    </source>
</evidence>